<proteinExistence type="predicted"/>
<evidence type="ECO:0000313" key="1">
    <source>
        <dbReference type="EMBL" id="CBY24897.1"/>
    </source>
</evidence>
<dbReference type="InParanoid" id="E4XKA9"/>
<dbReference type="Proteomes" id="UP000011014">
    <property type="component" value="Unassembled WGS sequence"/>
</dbReference>
<gene>
    <name evidence="1" type="ORF">GSOID_T00013071001</name>
    <name evidence="2" type="ORF">GSOID_T00025718001</name>
</gene>
<name>E4XKA9_OIKDI</name>
<accession>E4XKA9</accession>
<evidence type="ECO:0000313" key="3">
    <source>
        <dbReference type="Proteomes" id="UP000001307"/>
    </source>
</evidence>
<sequence length="107" mass="11744">MGPFCAGSAREGIILDAQSNPVMTFTSQMSYGNPTAYAKTEVFSQRENSNVVCKIQSGLTERVGSHSTANFAAHLPIPIKICLIMRAAEAAMESYRLEKQARRKSHH</sequence>
<dbReference type="AlphaFoldDB" id="E4XKA9"/>
<organism evidence="1">
    <name type="scientific">Oikopleura dioica</name>
    <name type="common">Tunicate</name>
    <dbReference type="NCBI Taxonomy" id="34765"/>
    <lineage>
        <taxon>Eukaryota</taxon>
        <taxon>Metazoa</taxon>
        <taxon>Chordata</taxon>
        <taxon>Tunicata</taxon>
        <taxon>Appendicularia</taxon>
        <taxon>Copelata</taxon>
        <taxon>Oikopleuridae</taxon>
        <taxon>Oikopleura</taxon>
    </lineage>
</organism>
<protein>
    <submittedName>
        <fullName evidence="1">Uncharacterized protein</fullName>
    </submittedName>
</protein>
<dbReference type="EMBL" id="FN653064">
    <property type="protein sequence ID" value="CBY24897.1"/>
    <property type="molecule type" value="Genomic_DNA"/>
</dbReference>
<evidence type="ECO:0000313" key="2">
    <source>
        <dbReference type="EMBL" id="CBY42055.1"/>
    </source>
</evidence>
<dbReference type="EMBL" id="FN656834">
    <property type="protein sequence ID" value="CBY42055.1"/>
    <property type="molecule type" value="Genomic_DNA"/>
</dbReference>
<dbReference type="Proteomes" id="UP000001307">
    <property type="component" value="Unassembled WGS sequence"/>
</dbReference>
<reference evidence="1" key="1">
    <citation type="journal article" date="2010" name="Science">
        <title>Plasticity of animal genome architecture unmasked by rapid evolution of a pelagic tunicate.</title>
        <authorList>
            <person name="Denoeud F."/>
            <person name="Henriet S."/>
            <person name="Mungpakdee S."/>
            <person name="Aury J.M."/>
            <person name="Da Silva C."/>
            <person name="Brinkmann H."/>
            <person name="Mikhaleva J."/>
            <person name="Olsen L.C."/>
            <person name="Jubin C."/>
            <person name="Canestro C."/>
            <person name="Bouquet J.M."/>
            <person name="Danks G."/>
            <person name="Poulain J."/>
            <person name="Campsteijn C."/>
            <person name="Adamski M."/>
            <person name="Cross I."/>
            <person name="Yadetie F."/>
            <person name="Muffato M."/>
            <person name="Louis A."/>
            <person name="Butcher S."/>
            <person name="Tsagkogeorga G."/>
            <person name="Konrad A."/>
            <person name="Singh S."/>
            <person name="Jensen M.F."/>
            <person name="Cong E.H."/>
            <person name="Eikeseth-Otteraa H."/>
            <person name="Noel B."/>
            <person name="Anthouard V."/>
            <person name="Porcel B.M."/>
            <person name="Kachouri-Lafond R."/>
            <person name="Nishino A."/>
            <person name="Ugolini M."/>
            <person name="Chourrout P."/>
            <person name="Nishida H."/>
            <person name="Aasland R."/>
            <person name="Huzurbazar S."/>
            <person name="Westhof E."/>
            <person name="Delsuc F."/>
            <person name="Lehrach H."/>
            <person name="Reinhardt R."/>
            <person name="Weissenbach J."/>
            <person name="Roy S.W."/>
            <person name="Artiguenave F."/>
            <person name="Postlethwait J.H."/>
            <person name="Manak J.R."/>
            <person name="Thompson E.M."/>
            <person name="Jaillon O."/>
            <person name="Du Pasquier L."/>
            <person name="Boudinot P."/>
            <person name="Liberles D.A."/>
            <person name="Volff J.N."/>
            <person name="Philippe H."/>
            <person name="Lenhard B."/>
            <person name="Roest Crollius H."/>
            <person name="Wincker P."/>
            <person name="Chourrout D."/>
        </authorList>
    </citation>
    <scope>NUCLEOTIDE SEQUENCE [LARGE SCALE GENOMIC DNA]</scope>
</reference>
<keyword evidence="3" id="KW-1185">Reference proteome</keyword>